<dbReference type="AlphaFoldDB" id="A0A8H3UBR6"/>
<gene>
    <name evidence="2" type="ORF">BLS_006845</name>
</gene>
<comment type="caution">
    <text evidence="2">The sequence shown here is derived from an EMBL/GenBank/DDBJ whole genome shotgun (WGS) entry which is preliminary data.</text>
</comment>
<dbReference type="Proteomes" id="UP000433883">
    <property type="component" value="Unassembled WGS sequence"/>
</dbReference>
<dbReference type="InterPro" id="IPR011990">
    <property type="entry name" value="TPR-like_helical_dom_sf"/>
</dbReference>
<dbReference type="SUPFAM" id="SSF48452">
    <property type="entry name" value="TPR-like"/>
    <property type="match status" value="1"/>
</dbReference>
<name>A0A8H3UBR6_VENIN</name>
<dbReference type="EMBL" id="WNWQ01000510">
    <property type="protein sequence ID" value="KAE9966733.1"/>
    <property type="molecule type" value="Genomic_DNA"/>
</dbReference>
<dbReference type="PANTHER" id="PTHR46014">
    <property type="entry name" value="TETRATRICOPEPTIDE REPEAT PROTEIN 1"/>
    <property type="match status" value="1"/>
</dbReference>
<feature type="region of interest" description="Disordered" evidence="1">
    <location>
        <begin position="1"/>
        <end position="26"/>
    </location>
</feature>
<protein>
    <submittedName>
        <fullName evidence="2">Uncharacterized protein</fullName>
    </submittedName>
</protein>
<evidence type="ECO:0000313" key="2">
    <source>
        <dbReference type="EMBL" id="KAE9966733.1"/>
    </source>
</evidence>
<dbReference type="PANTHER" id="PTHR46014:SF1">
    <property type="entry name" value="TETRATRICOPEPTIDE REPEAT PROTEIN 1"/>
    <property type="match status" value="1"/>
</dbReference>
<proteinExistence type="predicted"/>
<sequence length="464" mass="51334">MDPPTPEKKMDVPEERPAIEPLPEAEESSLIAESNTLKTSANALFTTSSYADAITGYNRALHILPSYLDYELAVLKSNIAACHLKLEEWKEAVEAATEALDGLERLDPVPVAAKPNGREDGNDTGTVTQEAVIQELSEDTSSRFETFQRTSGKSLVDLKNLRIKSLLRRAKARHALKTWANLQGSLEDYQALSAMQLTPLDRKQVQKAMKELPVQLDESKKVEMEDMMGKLKQLGNGILKPFGLSTDNFNMVKDESSGGYSLNFDQKGKGNFKFDSYTMQLTTHLYMLFGILITATVGSPTPISDTSIEIPSSQSPNQNSTITPREVVPTVWVDHLHYDDIKWSAPECGPGDRKLGVPRRDFIEEGGRKLRTQYDKKGLCLGPGKGSCKDINCNYGTTITFCTDEGNQVCLDDAKPLADAVEKLLTCNADYPGGRNDRAVGAIYSTDRKINVIIQMRDDIKKKC</sequence>
<accession>A0A8H3UBR6</accession>
<evidence type="ECO:0000313" key="3">
    <source>
        <dbReference type="Proteomes" id="UP000433883"/>
    </source>
</evidence>
<reference evidence="2 3" key="1">
    <citation type="submission" date="2019-11" db="EMBL/GenBank/DDBJ databases">
        <title>Venturia inaequalis Genome Resource.</title>
        <authorList>
            <person name="Lichtner F.J."/>
        </authorList>
    </citation>
    <scope>NUCLEOTIDE SEQUENCE [LARGE SCALE GENOMIC DNA]</scope>
    <source>
        <strain evidence="2">Bline_iso_100314</strain>
    </source>
</reference>
<organism evidence="2 3">
    <name type="scientific">Venturia inaequalis</name>
    <name type="common">Apple scab fungus</name>
    <dbReference type="NCBI Taxonomy" id="5025"/>
    <lineage>
        <taxon>Eukaryota</taxon>
        <taxon>Fungi</taxon>
        <taxon>Dikarya</taxon>
        <taxon>Ascomycota</taxon>
        <taxon>Pezizomycotina</taxon>
        <taxon>Dothideomycetes</taxon>
        <taxon>Pleosporomycetidae</taxon>
        <taxon>Venturiales</taxon>
        <taxon>Venturiaceae</taxon>
        <taxon>Venturia</taxon>
    </lineage>
</organism>
<dbReference type="InterPro" id="IPR052769">
    <property type="entry name" value="TPR_domain_protein"/>
</dbReference>
<dbReference type="Gene3D" id="1.25.40.10">
    <property type="entry name" value="Tetratricopeptide repeat domain"/>
    <property type="match status" value="1"/>
</dbReference>
<evidence type="ECO:0000256" key="1">
    <source>
        <dbReference type="SAM" id="MobiDB-lite"/>
    </source>
</evidence>
<feature type="compositionally biased region" description="Basic and acidic residues" evidence="1">
    <location>
        <begin position="1"/>
        <end position="18"/>
    </location>
</feature>